<proteinExistence type="predicted"/>
<dbReference type="Gene3D" id="1.10.10.10">
    <property type="entry name" value="Winged helix-like DNA-binding domain superfamily/Winged helix DNA-binding domain"/>
    <property type="match status" value="1"/>
</dbReference>
<evidence type="ECO:0000256" key="8">
    <source>
        <dbReference type="PROSITE-ProRule" id="PRU00169"/>
    </source>
</evidence>
<evidence type="ECO:0000313" key="12">
    <source>
        <dbReference type="EMBL" id="CAG9710610.1"/>
    </source>
</evidence>
<accession>A0A2A7MDX2</accession>
<reference evidence="13" key="4">
    <citation type="submission" date="2022-10" db="EMBL/GenBank/DDBJ databases">
        <authorList>
            <person name="Aires J."/>
            <person name="Mesa V."/>
        </authorList>
    </citation>
    <scope>NUCLEOTIDE SEQUENCE</scope>
    <source>
        <strain evidence="13">Clostridium neonatale JD116</strain>
    </source>
</reference>
<keyword evidence="6" id="KW-0804">Transcription</keyword>
<dbReference type="SMART" id="SM00448">
    <property type="entry name" value="REC"/>
    <property type="match status" value="1"/>
</dbReference>
<evidence type="ECO:0000256" key="4">
    <source>
        <dbReference type="ARBA" id="ARBA00023015"/>
    </source>
</evidence>
<evidence type="ECO:0000256" key="6">
    <source>
        <dbReference type="ARBA" id="ARBA00023163"/>
    </source>
</evidence>
<keyword evidence="5 9" id="KW-0238">DNA-binding</keyword>
<dbReference type="GO" id="GO:0000156">
    <property type="term" value="F:phosphorelay response regulator activity"/>
    <property type="evidence" value="ECO:0007669"/>
    <property type="project" value="TreeGrafter"/>
</dbReference>
<dbReference type="PANTHER" id="PTHR48111:SF2">
    <property type="entry name" value="RESPONSE REGULATOR SAER"/>
    <property type="match status" value="1"/>
</dbReference>
<dbReference type="GO" id="GO:0006355">
    <property type="term" value="P:regulation of DNA-templated transcription"/>
    <property type="evidence" value="ECO:0007669"/>
    <property type="project" value="InterPro"/>
</dbReference>
<dbReference type="GO" id="GO:0000976">
    <property type="term" value="F:transcription cis-regulatory region binding"/>
    <property type="evidence" value="ECO:0007669"/>
    <property type="project" value="TreeGrafter"/>
</dbReference>
<evidence type="ECO:0000313" key="17">
    <source>
        <dbReference type="Proteomes" id="UP000431451"/>
    </source>
</evidence>
<dbReference type="EMBL" id="CAKJVE010000004">
    <property type="protein sequence ID" value="CAG9710610.1"/>
    <property type="molecule type" value="Genomic_DNA"/>
</dbReference>
<dbReference type="STRING" id="137838.GCA_001458595_01160"/>
<keyword evidence="3" id="KW-0902">Two-component regulatory system</keyword>
<dbReference type="PROSITE" id="PS50110">
    <property type="entry name" value="RESPONSE_REGULATORY"/>
    <property type="match status" value="1"/>
</dbReference>
<evidence type="ECO:0000259" key="11">
    <source>
        <dbReference type="PROSITE" id="PS51755"/>
    </source>
</evidence>
<feature type="domain" description="Response regulatory" evidence="10">
    <location>
        <begin position="5"/>
        <end position="118"/>
    </location>
</feature>
<dbReference type="Proteomes" id="UP000220840">
    <property type="component" value="Unassembled WGS sequence"/>
</dbReference>
<evidence type="ECO:0000256" key="7">
    <source>
        <dbReference type="ARBA" id="ARBA00024867"/>
    </source>
</evidence>
<dbReference type="Gene3D" id="3.40.50.2300">
    <property type="match status" value="1"/>
</dbReference>
<keyword evidence="2 8" id="KW-0597">Phosphoprotein</keyword>
<keyword evidence="4" id="KW-0805">Transcription regulation</keyword>
<dbReference type="RefSeq" id="WP_058294051.1">
    <property type="nucleotide sequence ID" value="NZ_CAKJVD010000011.1"/>
</dbReference>
<sequence>MDKENILIVDDEKEIRDLVEIYLKGEGYNTLQAADGEEALVLLEKNQIDLIILDVMMPKLNGIETCLKIREIREMPIIMLSAKSEDIDKILGLNMGADDYLTKPFNPLELIARVKSQLRRFHKFTNNKTLNDISKVNENIIQIDDLIINLETHEVILNEEILRLTPTEFDILSLLAKNRGKVFSIENIYESVWNQEFMASDNTVMVHIRKIREKIEQDPRNPRFIKTVWGVGYKVEK</sequence>
<evidence type="ECO:0000256" key="9">
    <source>
        <dbReference type="PROSITE-ProRule" id="PRU01091"/>
    </source>
</evidence>
<reference evidence="15 17" key="2">
    <citation type="submission" date="2018-06" db="EMBL/GenBank/DDBJ databases">
        <authorList>
            <consortium name="IHU Genomes"/>
        </authorList>
    </citation>
    <scope>NUCLEOTIDE SEQUENCE [LARGE SCALE GENOMIC DNA]</scope>
    <source>
        <strain evidence="15 17">NEC25</strain>
    </source>
</reference>
<dbReference type="Pfam" id="PF00072">
    <property type="entry name" value="Response_reg"/>
    <property type="match status" value="1"/>
</dbReference>
<dbReference type="PROSITE" id="PS51755">
    <property type="entry name" value="OMPR_PHOB"/>
    <property type="match status" value="1"/>
</dbReference>
<dbReference type="Proteomes" id="UP000431451">
    <property type="component" value="Unassembled WGS sequence"/>
</dbReference>
<evidence type="ECO:0000313" key="16">
    <source>
        <dbReference type="Proteomes" id="UP000220840"/>
    </source>
</evidence>
<feature type="modified residue" description="4-aspartylphosphate" evidence="8">
    <location>
        <position position="54"/>
    </location>
</feature>
<gene>
    <name evidence="12" type="primary">vanR</name>
    <name evidence="15" type="synonym">walR_2</name>
    <name evidence="13" type="ORF">CNEO2_70057</name>
    <name evidence="12" type="ORF">CNEO_44868</name>
    <name evidence="15" type="ORF">CNEONATNEC25_00840</name>
    <name evidence="14" type="ORF">CQ394_14650</name>
</gene>
<protein>
    <recommendedName>
        <fullName evidence="1">Stage 0 sporulation protein A homolog</fullName>
    </recommendedName>
</protein>
<dbReference type="EMBL" id="UWJD01000001">
    <property type="protein sequence ID" value="VCT83245.1"/>
    <property type="molecule type" value="Genomic_DNA"/>
</dbReference>
<evidence type="ECO:0000256" key="3">
    <source>
        <dbReference type="ARBA" id="ARBA00023012"/>
    </source>
</evidence>
<evidence type="ECO:0000259" key="10">
    <source>
        <dbReference type="PROSITE" id="PS50110"/>
    </source>
</evidence>
<dbReference type="Gene3D" id="6.10.250.690">
    <property type="match status" value="1"/>
</dbReference>
<dbReference type="Proteomes" id="UP001189143">
    <property type="component" value="Unassembled WGS sequence"/>
</dbReference>
<evidence type="ECO:0000256" key="2">
    <source>
        <dbReference type="ARBA" id="ARBA00022553"/>
    </source>
</evidence>
<dbReference type="InterPro" id="IPR001867">
    <property type="entry name" value="OmpR/PhoB-type_DNA-bd"/>
</dbReference>
<dbReference type="EMBL" id="PDCJ01000002">
    <property type="protein sequence ID" value="PEG29885.1"/>
    <property type="molecule type" value="Genomic_DNA"/>
</dbReference>
<dbReference type="InterPro" id="IPR036388">
    <property type="entry name" value="WH-like_DNA-bd_sf"/>
</dbReference>
<reference evidence="14 16" key="1">
    <citation type="submission" date="2017-10" db="EMBL/GenBank/DDBJ databases">
        <title>Effective Description of Clostridium neonatale sp. nov. linked to necrotizing enterocolitis in neonates and a clarification of species assignable to the genus Clostridium (Prazmowski 1880) emend. Lawson and Rainey 2016.</title>
        <authorList>
            <person name="Bernard K."/>
            <person name="Burdz T."/>
            <person name="Wiebe D."/>
            <person name="Balcewich B."/>
            <person name="Alfa M."/>
            <person name="Bernier A.-M."/>
        </authorList>
    </citation>
    <scope>NUCLEOTIDE SEQUENCE [LARGE SCALE GENOMIC DNA]</scope>
    <source>
        <strain evidence="14 16">LCDC99A005</strain>
    </source>
</reference>
<dbReference type="CDD" id="cd17574">
    <property type="entry name" value="REC_OmpR"/>
    <property type="match status" value="1"/>
</dbReference>
<evidence type="ECO:0000313" key="13">
    <source>
        <dbReference type="EMBL" id="CAI3685688.1"/>
    </source>
</evidence>
<dbReference type="AlphaFoldDB" id="A0A2A7MDX2"/>
<organism evidence="14 16">
    <name type="scientific">Clostridium neonatale</name>
    <dbReference type="NCBI Taxonomy" id="137838"/>
    <lineage>
        <taxon>Bacteria</taxon>
        <taxon>Bacillati</taxon>
        <taxon>Bacillota</taxon>
        <taxon>Clostridia</taxon>
        <taxon>Eubacteriales</taxon>
        <taxon>Clostridiaceae</taxon>
        <taxon>Clostridium</taxon>
    </lineage>
</organism>
<dbReference type="SMART" id="SM00862">
    <property type="entry name" value="Trans_reg_C"/>
    <property type="match status" value="1"/>
</dbReference>
<reference evidence="12" key="3">
    <citation type="submission" date="2021-10" db="EMBL/GenBank/DDBJ databases">
        <authorList>
            <person name="Mesa V."/>
        </authorList>
    </citation>
    <scope>NUCLEOTIDE SEQUENCE</scope>
    <source>
        <strain evidence="12">CC3_PB</strain>
    </source>
</reference>
<dbReference type="FunFam" id="3.40.50.2300:FF:000001">
    <property type="entry name" value="DNA-binding response regulator PhoB"/>
    <property type="match status" value="1"/>
</dbReference>
<evidence type="ECO:0000256" key="5">
    <source>
        <dbReference type="ARBA" id="ARBA00023125"/>
    </source>
</evidence>
<dbReference type="OrthoDB" id="9790442at2"/>
<dbReference type="GO" id="GO:0032993">
    <property type="term" value="C:protein-DNA complex"/>
    <property type="evidence" value="ECO:0007669"/>
    <property type="project" value="TreeGrafter"/>
</dbReference>
<evidence type="ECO:0000313" key="15">
    <source>
        <dbReference type="EMBL" id="VCT83245.1"/>
    </source>
</evidence>
<name>A0A2A7MDX2_9CLOT</name>
<evidence type="ECO:0000256" key="1">
    <source>
        <dbReference type="ARBA" id="ARBA00018672"/>
    </source>
</evidence>
<dbReference type="InterPro" id="IPR011006">
    <property type="entry name" value="CheY-like_superfamily"/>
</dbReference>
<dbReference type="Pfam" id="PF00486">
    <property type="entry name" value="Trans_reg_C"/>
    <property type="match status" value="1"/>
</dbReference>
<dbReference type="InterPro" id="IPR001789">
    <property type="entry name" value="Sig_transdc_resp-reg_receiver"/>
</dbReference>
<dbReference type="FunFam" id="1.10.10.10:FF:000018">
    <property type="entry name" value="DNA-binding response regulator ResD"/>
    <property type="match status" value="1"/>
</dbReference>
<evidence type="ECO:0000313" key="14">
    <source>
        <dbReference type="EMBL" id="PEG29885.1"/>
    </source>
</evidence>
<feature type="domain" description="OmpR/PhoB-type" evidence="11">
    <location>
        <begin position="138"/>
        <end position="237"/>
    </location>
</feature>
<comment type="function">
    <text evidence="7">May play the central regulatory role in sporulation. It may be an element of the effector pathway responsible for the activation of sporulation genes in response to nutritional stress. Spo0A may act in concert with spo0H (a sigma factor) to control the expression of some genes that are critical to the sporulation process.</text>
</comment>
<dbReference type="SUPFAM" id="SSF52172">
    <property type="entry name" value="CheY-like"/>
    <property type="match status" value="1"/>
</dbReference>
<dbReference type="GeneID" id="68876181"/>
<feature type="DNA-binding region" description="OmpR/PhoB-type" evidence="9">
    <location>
        <begin position="138"/>
        <end position="237"/>
    </location>
</feature>
<dbReference type="GO" id="GO:0005829">
    <property type="term" value="C:cytosol"/>
    <property type="evidence" value="ECO:0007669"/>
    <property type="project" value="TreeGrafter"/>
</dbReference>
<dbReference type="EMBL" id="CAMTCP010000281">
    <property type="protein sequence ID" value="CAI3685688.1"/>
    <property type="molecule type" value="Genomic_DNA"/>
</dbReference>
<dbReference type="Proteomes" id="UP000789738">
    <property type="component" value="Unassembled WGS sequence"/>
</dbReference>
<dbReference type="InterPro" id="IPR039420">
    <property type="entry name" value="WalR-like"/>
</dbReference>
<keyword evidence="16" id="KW-1185">Reference proteome</keyword>
<dbReference type="PANTHER" id="PTHR48111">
    <property type="entry name" value="REGULATOR OF RPOS"/>
    <property type="match status" value="1"/>
</dbReference>
<dbReference type="CDD" id="cd00383">
    <property type="entry name" value="trans_reg_C"/>
    <property type="match status" value="1"/>
</dbReference>